<comment type="caution">
    <text evidence="6">The sequence shown here is derived from an EMBL/GenBank/DDBJ whole genome shotgun (WGS) entry which is preliminary data.</text>
</comment>
<dbReference type="PANTHER" id="PTHR37423">
    <property type="entry name" value="SOLUBLE LYTIC MUREIN TRANSGLYCOSYLASE-RELATED"/>
    <property type="match status" value="1"/>
</dbReference>
<dbReference type="GO" id="GO:0004553">
    <property type="term" value="F:hydrolase activity, hydrolyzing O-glycosyl compounds"/>
    <property type="evidence" value="ECO:0007669"/>
    <property type="project" value="InterPro"/>
</dbReference>
<dbReference type="Gene3D" id="1.10.530.10">
    <property type="match status" value="1"/>
</dbReference>
<dbReference type="EC" id="3.2.1.-" evidence="6"/>
<keyword evidence="7" id="KW-1185">Reference proteome</keyword>
<feature type="compositionally biased region" description="Low complexity" evidence="4">
    <location>
        <begin position="1"/>
        <end position="15"/>
    </location>
</feature>
<keyword evidence="6" id="KW-0326">Glycosidase</keyword>
<evidence type="ECO:0000313" key="6">
    <source>
        <dbReference type="EMBL" id="KWT72012.1"/>
    </source>
</evidence>
<dbReference type="Pfam" id="PF01464">
    <property type="entry name" value="SLT"/>
    <property type="match status" value="1"/>
</dbReference>
<dbReference type="AlphaFoldDB" id="A0A120CY56"/>
<sequence>MLAQAAIPVAPAPKAAVREQPPPPQAKAQPQSKAAASTAAPTAGKNAAVNEKVAAAVKRDNAYMGKLDGLVAPLSNYKISDADIANIQAAFKALAAGDVDRASELQRAVADPAGQRLITWERLRRGKGATAKDYMAFLTENPDWPSRELLTRRMEEQLFTEGGDTDTLSTFFKDGNAQSAAGMAVLASMHLAYGEQAQAKELAAKIWREEDLPEKLEKGFLARFGKMLTEADHKWRLDRLLIDDLRYKASREERAALAKRVIPHLSDNEQKIAEKRLAVFLRNDKTKLGDVKPGKDADWGVIFHKIQKLRRAGEIDEAAKLMRSAPRDPQQVANLDEWWTERRNLAYLALKENKPKLAYELVRDAGPLGANALNDQTFMAGWLALRYLRDAKAAEKHFTDLIANADGPLSRARGNYWLGRTAEARGDKKTARASYEKAASFNDTFHGLLAIQKLNPGSRALRYDPPAMPSADIAKRFTSHPAMRAAAIAHKAKLGRHITRVFLLSGARIENDEAWAAMAAHLARATDDTQTSVRIGKAAIARGHNLIYYSYPIHALPKYDPLRPPPETAYLLGLARQETEFNTSTVSGAGAQGILQVMKITANHVCKDYKIKCNHGRLLNDASYNTMIASAYVADRLDDWKGSYVLGLPSYNAGPGRTRQWVREFGDPREAGIDPVDWIERIPIEETRSYVAKVLSNIQVYRARLGVDSPLRIEDDLYRAAAHKPRRPVTGSNTDTADSTSD</sequence>
<organism evidence="6 7">
    <name type="scientific">Hyphomicrobium sulfonivorans</name>
    <dbReference type="NCBI Taxonomy" id="121290"/>
    <lineage>
        <taxon>Bacteria</taxon>
        <taxon>Pseudomonadati</taxon>
        <taxon>Pseudomonadota</taxon>
        <taxon>Alphaproteobacteria</taxon>
        <taxon>Hyphomicrobiales</taxon>
        <taxon>Hyphomicrobiaceae</taxon>
        <taxon>Hyphomicrobium</taxon>
    </lineage>
</organism>
<feature type="compositionally biased region" description="Low complexity" evidence="4">
    <location>
        <begin position="26"/>
        <end position="48"/>
    </location>
</feature>
<feature type="domain" description="Transglycosylase SLT" evidence="5">
    <location>
        <begin position="568"/>
        <end position="667"/>
    </location>
</feature>
<dbReference type="PATRIC" id="fig|121290.4.peg.2947"/>
<evidence type="ECO:0000256" key="3">
    <source>
        <dbReference type="ARBA" id="ARBA00022729"/>
    </source>
</evidence>
<gene>
    <name evidence="6" type="ORF">APY04_0295</name>
</gene>
<dbReference type="InterPro" id="IPR008258">
    <property type="entry name" value="Transglycosylase_SLT_dom_1"/>
</dbReference>
<comment type="similarity">
    <text evidence="2">Belongs to the virb1 family.</text>
</comment>
<dbReference type="RefSeq" id="WP_198151003.1">
    <property type="nucleotide sequence ID" value="NZ_LMTR01000015.1"/>
</dbReference>
<dbReference type="Proteomes" id="UP000059074">
    <property type="component" value="Unassembled WGS sequence"/>
</dbReference>
<dbReference type="InterPro" id="IPR023346">
    <property type="entry name" value="Lysozyme-like_dom_sf"/>
</dbReference>
<keyword evidence="6" id="KW-0378">Hydrolase</keyword>
<accession>A0A120CY56</accession>
<evidence type="ECO:0000313" key="7">
    <source>
        <dbReference type="Proteomes" id="UP000059074"/>
    </source>
</evidence>
<evidence type="ECO:0000256" key="1">
    <source>
        <dbReference type="ARBA" id="ARBA00007734"/>
    </source>
</evidence>
<proteinExistence type="inferred from homology"/>
<dbReference type="SUPFAM" id="SSF48435">
    <property type="entry name" value="Bacterial muramidases"/>
    <property type="match status" value="1"/>
</dbReference>
<protein>
    <submittedName>
        <fullName evidence="6">Soluble lytic murein transglycosylase</fullName>
        <ecNumber evidence="6">3.2.1.-</ecNumber>
    </submittedName>
</protein>
<dbReference type="EMBL" id="LMTR01000015">
    <property type="protein sequence ID" value="KWT72012.1"/>
    <property type="molecule type" value="Genomic_DNA"/>
</dbReference>
<feature type="region of interest" description="Disordered" evidence="4">
    <location>
        <begin position="1"/>
        <end position="48"/>
    </location>
</feature>
<evidence type="ECO:0000259" key="5">
    <source>
        <dbReference type="Pfam" id="PF01464"/>
    </source>
</evidence>
<name>A0A120CY56_HYPSL</name>
<reference evidence="6 7" key="1">
    <citation type="submission" date="2015-10" db="EMBL/GenBank/DDBJ databases">
        <title>Transcriptomic analysis of a linuron degrading triple-species bacterial consortium.</title>
        <authorList>
            <person name="Albers P."/>
        </authorList>
    </citation>
    <scope>NUCLEOTIDE SEQUENCE [LARGE SCALE GENOMIC DNA]</scope>
    <source>
        <strain evidence="6 7">WDL6</strain>
    </source>
</reference>
<dbReference type="STRING" id="121290.APY04_0295"/>
<dbReference type="PANTHER" id="PTHR37423:SF2">
    <property type="entry name" value="MEMBRANE-BOUND LYTIC MUREIN TRANSGLYCOSYLASE C"/>
    <property type="match status" value="1"/>
</dbReference>
<dbReference type="CDD" id="cd13401">
    <property type="entry name" value="Slt70-like"/>
    <property type="match status" value="1"/>
</dbReference>
<dbReference type="Gene3D" id="1.25.20.10">
    <property type="entry name" value="Bacterial muramidases"/>
    <property type="match status" value="1"/>
</dbReference>
<keyword evidence="3" id="KW-0732">Signal</keyword>
<dbReference type="GO" id="GO:0042597">
    <property type="term" value="C:periplasmic space"/>
    <property type="evidence" value="ECO:0007669"/>
    <property type="project" value="InterPro"/>
</dbReference>
<evidence type="ECO:0000256" key="2">
    <source>
        <dbReference type="ARBA" id="ARBA00009387"/>
    </source>
</evidence>
<dbReference type="InterPro" id="IPR008939">
    <property type="entry name" value="Lytic_TGlycosylase_superhlx_U"/>
</dbReference>
<comment type="similarity">
    <text evidence="1">Belongs to the transglycosylase Slt family.</text>
</comment>
<evidence type="ECO:0000256" key="4">
    <source>
        <dbReference type="SAM" id="MobiDB-lite"/>
    </source>
</evidence>
<dbReference type="SUPFAM" id="SSF53955">
    <property type="entry name" value="Lysozyme-like"/>
    <property type="match status" value="1"/>
</dbReference>